<evidence type="ECO:0000313" key="7">
    <source>
        <dbReference type="Proteomes" id="UP000052946"/>
    </source>
</evidence>
<dbReference type="Proteomes" id="UP000052946">
    <property type="component" value="Unassembled WGS sequence"/>
</dbReference>
<dbReference type="RefSeq" id="WP_058950117.1">
    <property type="nucleotide sequence ID" value="NZ_BBXV01000023.1"/>
</dbReference>
<feature type="domain" description="HTH merR-type" evidence="5">
    <location>
        <begin position="1"/>
        <end position="67"/>
    </location>
</feature>
<dbReference type="GO" id="GO:0003677">
    <property type="term" value="F:DNA binding"/>
    <property type="evidence" value="ECO:0007669"/>
    <property type="project" value="UniProtKB-KW"/>
</dbReference>
<dbReference type="InterPro" id="IPR000551">
    <property type="entry name" value="MerR-type_HTH_dom"/>
</dbReference>
<dbReference type="InterPro" id="IPR009061">
    <property type="entry name" value="DNA-bd_dom_put_sf"/>
</dbReference>
<accession>A0A0U9HG05</accession>
<keyword evidence="3" id="KW-0238">DNA-binding</keyword>
<proteinExistence type="predicted"/>
<dbReference type="GO" id="GO:0003700">
    <property type="term" value="F:DNA-binding transcription factor activity"/>
    <property type="evidence" value="ECO:0007669"/>
    <property type="project" value="InterPro"/>
</dbReference>
<gene>
    <name evidence="6" type="ORF">OPHB3_1853</name>
</gene>
<organism evidence="6 7">
    <name type="scientific">Oceanobacillus picturae</name>
    <dbReference type="NCBI Taxonomy" id="171693"/>
    <lineage>
        <taxon>Bacteria</taxon>
        <taxon>Bacillati</taxon>
        <taxon>Bacillota</taxon>
        <taxon>Bacilli</taxon>
        <taxon>Bacillales</taxon>
        <taxon>Bacillaceae</taxon>
        <taxon>Oceanobacillus</taxon>
    </lineage>
</organism>
<comment type="caution">
    <text evidence="6">The sequence shown here is derived from an EMBL/GenBank/DDBJ whole genome shotgun (WGS) entry which is preliminary data.</text>
</comment>
<reference evidence="6 7" key="2">
    <citation type="journal article" date="2016" name="Genome Announc.">
        <title>Draft Genome Sequence of Oceanobacillus picturae Heshi-B3, Isolated from Fermented Rice Bran in a Traditional Japanese Seafood Dish.</title>
        <authorList>
            <person name="Akuzawa S."/>
            <person name="Nagaoka J."/>
            <person name="Kanekatsu M."/>
            <person name="Kanesaki Y."/>
            <person name="Suzuki T."/>
        </authorList>
    </citation>
    <scope>NUCLEOTIDE SEQUENCE [LARGE SCALE GENOMIC DNA]</scope>
    <source>
        <strain evidence="6 7">Heshi-B3</strain>
    </source>
</reference>
<dbReference type="PROSITE" id="PS50937">
    <property type="entry name" value="HTH_MERR_2"/>
    <property type="match status" value="1"/>
</dbReference>
<dbReference type="CDD" id="cd00592">
    <property type="entry name" value="HTH_MerR-like"/>
    <property type="match status" value="1"/>
</dbReference>
<keyword evidence="4" id="KW-0804">Transcription</keyword>
<dbReference type="OrthoDB" id="9806513at2"/>
<keyword evidence="1" id="KW-0678">Repressor</keyword>
<reference evidence="7" key="1">
    <citation type="submission" date="2015-07" db="EMBL/GenBank/DDBJ databases">
        <title>Draft Genome Sequence of Oceanobacillus picturae Heshi-B3 that Was Isolated from Fermented Rice Bran with Aging Salted Mackerel, Which Was Named Heshiko as Traditional Fermented Seafood in Japan.</title>
        <authorList>
            <person name="Akuzawa S."/>
            <person name="Nakagawa J."/>
            <person name="Kanekatsu T."/>
            <person name="Kanesaki Y."/>
            <person name="Suzuki T."/>
        </authorList>
    </citation>
    <scope>NUCLEOTIDE SEQUENCE [LARGE SCALE GENOMIC DNA]</scope>
    <source>
        <strain evidence="7">Heshi-B3</strain>
    </source>
</reference>
<evidence type="ECO:0000313" key="6">
    <source>
        <dbReference type="EMBL" id="GAQ17916.1"/>
    </source>
</evidence>
<dbReference type="EMBL" id="BBXV01000023">
    <property type="protein sequence ID" value="GAQ17916.1"/>
    <property type="molecule type" value="Genomic_DNA"/>
</dbReference>
<evidence type="ECO:0000256" key="3">
    <source>
        <dbReference type="ARBA" id="ARBA00023125"/>
    </source>
</evidence>
<dbReference type="InterPro" id="IPR047057">
    <property type="entry name" value="MerR_fam"/>
</dbReference>
<dbReference type="SUPFAM" id="SSF46955">
    <property type="entry name" value="Putative DNA-binding domain"/>
    <property type="match status" value="1"/>
</dbReference>
<evidence type="ECO:0000256" key="1">
    <source>
        <dbReference type="ARBA" id="ARBA00022491"/>
    </source>
</evidence>
<dbReference type="PANTHER" id="PTHR30204:SF69">
    <property type="entry name" value="MERR-FAMILY TRANSCRIPTIONAL REGULATOR"/>
    <property type="match status" value="1"/>
</dbReference>
<evidence type="ECO:0000259" key="5">
    <source>
        <dbReference type="PROSITE" id="PS50937"/>
    </source>
</evidence>
<evidence type="ECO:0000256" key="2">
    <source>
        <dbReference type="ARBA" id="ARBA00023015"/>
    </source>
</evidence>
<dbReference type="PANTHER" id="PTHR30204">
    <property type="entry name" value="REDOX-CYCLING DRUG-SENSING TRANSCRIPTIONAL ACTIVATOR SOXR"/>
    <property type="match status" value="1"/>
</dbReference>
<dbReference type="AlphaFoldDB" id="A0A0U9HG05"/>
<keyword evidence="2" id="KW-0805">Transcription regulation</keyword>
<evidence type="ECO:0000256" key="4">
    <source>
        <dbReference type="ARBA" id="ARBA00023163"/>
    </source>
</evidence>
<sequence length="134" mass="15490">MRIGQFIKEASTTKDTVRHYEDLHLLKPSIMNSRREYGKKELEDFMAIKEMQELGLSLKEIQAIFQVKENMGCGSPELVTEVLKSLQDKEKILLEEEKKIRIKREKITALYKGLSFDKVKLQSVGVFHSSPTDC</sequence>
<dbReference type="Gene3D" id="1.10.1660.10">
    <property type="match status" value="1"/>
</dbReference>
<protein>
    <submittedName>
        <fullName evidence="6">Zinc-responsive transcriptional regulator</fullName>
    </submittedName>
</protein>
<dbReference type="SMART" id="SM00422">
    <property type="entry name" value="HTH_MERR"/>
    <property type="match status" value="1"/>
</dbReference>
<dbReference type="Pfam" id="PF13411">
    <property type="entry name" value="MerR_1"/>
    <property type="match status" value="1"/>
</dbReference>
<name>A0A0U9HG05_9BACI</name>